<dbReference type="AlphaFoldDB" id="A0AAD7D7V0"/>
<dbReference type="PANTHER" id="PTHR24198:SF165">
    <property type="entry name" value="ANKYRIN REPEAT-CONTAINING PROTEIN-RELATED"/>
    <property type="match status" value="1"/>
</dbReference>
<feature type="region of interest" description="Disordered" evidence="3">
    <location>
        <begin position="331"/>
        <end position="357"/>
    </location>
</feature>
<evidence type="ECO:0000256" key="1">
    <source>
        <dbReference type="ARBA" id="ARBA00022737"/>
    </source>
</evidence>
<comment type="caution">
    <text evidence="4">The sequence shown here is derived from an EMBL/GenBank/DDBJ whole genome shotgun (WGS) entry which is preliminary data.</text>
</comment>
<protein>
    <recommendedName>
        <fullName evidence="6">Ankyrin repeat protein</fullName>
    </recommendedName>
</protein>
<keyword evidence="5" id="KW-1185">Reference proteome</keyword>
<sequence length="944" mass="104633">MSQLGNYSAFAALIAHGCKLIPSEEDIQRAFAASPQYSYVPDKQYFHPLEAALSRHDDIIRLLADLGAEINMGTKRALSMNSRPEDRRTYVEWVQNAVASLSVQISELNSSINPPEVVDSDAHPGFKAHLAAHLAKEKASLATWQKTHIGALSYGEQRRARLIDVREYLTDTEKFLLERGAKPWSAVYPDNVSTASDPKINQFGEVNVLFGRRNKSISSTVNYYSLKGPYDQEAVPAFQDTLYDELYEACFIGDNDKVQELCLPAGKPKKDANLIQIAVQVAAEDGNRYSQTGVTPLWAAVAGRRWDTARLVVAITSAQYKPAVQTGRFNTSDIALDDDSDNESDDSNDSEGTVEQDTINFVDIASRPSTVECNAHPRRLLDARPGLLTKTIIDDDFEAFINVLNLYKHSPKHVEFPADTLSSIISHDRADMLDEYIRRTGLGLKIHAPTQNVGDEDIPIVNDKNKKYLGLTVHGKKRTDLAKRNDPDAAQTVEKVEVPLVWQAVLGGAKTSILNYLLGDRPLVAYKFYASSNSTDSARVLNRTTDLAKVLPEWLGWAITPLGESPLIAAIASKKLEIVKYLFEKSPRLMASSLHQRVKFLGINPLMFAVQLGCDASIIDFLLAKSISPAERDQTRGWNIFHHLCDKNHHELLKHLLNKLPRDVVEALLAQQSKERLNTPLHLCAKKGFKNAVKLVAEFSKSSVLVRDVDGSIPLHCAVRSGFSETIQILVDAAPSGLHMENGVGETPLDIASLQDLIERNQKLEYQQNVGGSELQNVTDQPPRLNIDRLDVELPQFRTTLETLVRDGVLNKGTKMATDMFAFAEQMEWKLVAAKAARNVDAVTDSGQESGNISKALTNVKAAMNIVDGRRELVHLVDVQTSVQSGLSRHQSPPIDSSSSRNRYRNRNRTRDDEEGLEPEEDAEQKELRGSFVSGYVQTGADTA</sequence>
<feature type="compositionally biased region" description="Acidic residues" evidence="3">
    <location>
        <begin position="335"/>
        <end position="354"/>
    </location>
</feature>
<accession>A0AAD7D7V0</accession>
<dbReference type="Proteomes" id="UP001221757">
    <property type="component" value="Unassembled WGS sequence"/>
</dbReference>
<dbReference type="PANTHER" id="PTHR24198">
    <property type="entry name" value="ANKYRIN REPEAT AND PROTEIN KINASE DOMAIN-CONTAINING PROTEIN"/>
    <property type="match status" value="1"/>
</dbReference>
<feature type="region of interest" description="Disordered" evidence="3">
    <location>
        <begin position="882"/>
        <end position="944"/>
    </location>
</feature>
<evidence type="ECO:0000313" key="4">
    <source>
        <dbReference type="EMBL" id="KAJ7683514.1"/>
    </source>
</evidence>
<reference evidence="4" key="1">
    <citation type="submission" date="2023-03" db="EMBL/GenBank/DDBJ databases">
        <title>Massive genome expansion in bonnet fungi (Mycena s.s.) driven by repeated elements and novel gene families across ecological guilds.</title>
        <authorList>
            <consortium name="Lawrence Berkeley National Laboratory"/>
            <person name="Harder C.B."/>
            <person name="Miyauchi S."/>
            <person name="Viragh M."/>
            <person name="Kuo A."/>
            <person name="Thoen E."/>
            <person name="Andreopoulos B."/>
            <person name="Lu D."/>
            <person name="Skrede I."/>
            <person name="Drula E."/>
            <person name="Henrissat B."/>
            <person name="Morin E."/>
            <person name="Kohler A."/>
            <person name="Barry K."/>
            <person name="LaButti K."/>
            <person name="Morin E."/>
            <person name="Salamov A."/>
            <person name="Lipzen A."/>
            <person name="Mereny Z."/>
            <person name="Hegedus B."/>
            <person name="Baldrian P."/>
            <person name="Stursova M."/>
            <person name="Weitz H."/>
            <person name="Taylor A."/>
            <person name="Grigoriev I.V."/>
            <person name="Nagy L.G."/>
            <person name="Martin F."/>
            <person name="Kauserud H."/>
        </authorList>
    </citation>
    <scope>NUCLEOTIDE SEQUENCE</scope>
    <source>
        <strain evidence="4">CBHHK067</strain>
    </source>
</reference>
<dbReference type="Pfam" id="PF12796">
    <property type="entry name" value="Ank_2"/>
    <property type="match status" value="1"/>
</dbReference>
<dbReference type="SMART" id="SM00248">
    <property type="entry name" value="ANK"/>
    <property type="match status" value="7"/>
</dbReference>
<dbReference type="InterPro" id="IPR002110">
    <property type="entry name" value="Ankyrin_rpt"/>
</dbReference>
<dbReference type="Gene3D" id="1.25.40.20">
    <property type="entry name" value="Ankyrin repeat-containing domain"/>
    <property type="match status" value="2"/>
</dbReference>
<proteinExistence type="predicted"/>
<evidence type="ECO:0000256" key="3">
    <source>
        <dbReference type="SAM" id="MobiDB-lite"/>
    </source>
</evidence>
<dbReference type="EMBL" id="JARKIE010000107">
    <property type="protein sequence ID" value="KAJ7683514.1"/>
    <property type="molecule type" value="Genomic_DNA"/>
</dbReference>
<name>A0AAD7D7V0_MYCRO</name>
<evidence type="ECO:0000256" key="2">
    <source>
        <dbReference type="ARBA" id="ARBA00023043"/>
    </source>
</evidence>
<evidence type="ECO:0000313" key="5">
    <source>
        <dbReference type="Proteomes" id="UP001221757"/>
    </source>
</evidence>
<dbReference type="SUPFAM" id="SSF48403">
    <property type="entry name" value="Ankyrin repeat"/>
    <property type="match status" value="1"/>
</dbReference>
<feature type="compositionally biased region" description="Polar residues" evidence="3">
    <location>
        <begin position="882"/>
        <end position="895"/>
    </location>
</feature>
<organism evidence="4 5">
    <name type="scientific">Mycena rosella</name>
    <name type="common">Pink bonnet</name>
    <name type="synonym">Agaricus rosellus</name>
    <dbReference type="NCBI Taxonomy" id="1033263"/>
    <lineage>
        <taxon>Eukaryota</taxon>
        <taxon>Fungi</taxon>
        <taxon>Dikarya</taxon>
        <taxon>Basidiomycota</taxon>
        <taxon>Agaricomycotina</taxon>
        <taxon>Agaricomycetes</taxon>
        <taxon>Agaricomycetidae</taxon>
        <taxon>Agaricales</taxon>
        <taxon>Marasmiineae</taxon>
        <taxon>Mycenaceae</taxon>
        <taxon>Mycena</taxon>
    </lineage>
</organism>
<feature type="compositionally biased region" description="Acidic residues" evidence="3">
    <location>
        <begin position="913"/>
        <end position="924"/>
    </location>
</feature>
<gene>
    <name evidence="4" type="ORF">B0H17DRAFT_1137647</name>
</gene>
<evidence type="ECO:0008006" key="6">
    <source>
        <dbReference type="Google" id="ProtNLM"/>
    </source>
</evidence>
<keyword evidence="1" id="KW-0677">Repeat</keyword>
<keyword evidence="2" id="KW-0040">ANK repeat</keyword>
<dbReference type="InterPro" id="IPR036770">
    <property type="entry name" value="Ankyrin_rpt-contain_sf"/>
</dbReference>